<name>A0ABV8Q940_9MICO</name>
<dbReference type="EMBL" id="JBHSCN010000005">
    <property type="protein sequence ID" value="MFC4243699.1"/>
    <property type="molecule type" value="Genomic_DNA"/>
</dbReference>
<dbReference type="InterPro" id="IPR001296">
    <property type="entry name" value="Glyco_trans_1"/>
</dbReference>
<reference evidence="6" key="1">
    <citation type="journal article" date="2019" name="Int. J. Syst. Evol. Microbiol.">
        <title>The Global Catalogue of Microorganisms (GCM) 10K type strain sequencing project: providing services to taxonomists for standard genome sequencing and annotation.</title>
        <authorList>
            <consortium name="The Broad Institute Genomics Platform"/>
            <consortium name="The Broad Institute Genome Sequencing Center for Infectious Disease"/>
            <person name="Wu L."/>
            <person name="Ma J."/>
        </authorList>
    </citation>
    <scope>NUCLEOTIDE SEQUENCE [LARGE SCALE GENOMIC DNA]</scope>
    <source>
        <strain evidence="6">CGMCC 1.10363</strain>
    </source>
</reference>
<evidence type="ECO:0000259" key="4">
    <source>
        <dbReference type="Pfam" id="PF13439"/>
    </source>
</evidence>
<dbReference type="RefSeq" id="WP_390228779.1">
    <property type="nucleotide sequence ID" value="NZ_JBHSCN010000005.1"/>
</dbReference>
<evidence type="ECO:0000259" key="3">
    <source>
        <dbReference type="Pfam" id="PF00534"/>
    </source>
</evidence>
<evidence type="ECO:0000313" key="6">
    <source>
        <dbReference type="Proteomes" id="UP001595900"/>
    </source>
</evidence>
<dbReference type="PANTHER" id="PTHR12526:SF635">
    <property type="entry name" value="GLYCOSYL TRANSFERASE GROUP 1"/>
    <property type="match status" value="1"/>
</dbReference>
<dbReference type="Pfam" id="PF00534">
    <property type="entry name" value="Glycos_transf_1"/>
    <property type="match status" value="1"/>
</dbReference>
<accession>A0ABV8Q940</accession>
<keyword evidence="6" id="KW-1185">Reference proteome</keyword>
<keyword evidence="1 5" id="KW-0328">Glycosyltransferase</keyword>
<feature type="domain" description="Glycosyltransferase subfamily 4-like N-terminal" evidence="4">
    <location>
        <begin position="14"/>
        <end position="188"/>
    </location>
</feature>
<dbReference type="SUPFAM" id="SSF53756">
    <property type="entry name" value="UDP-Glycosyltransferase/glycogen phosphorylase"/>
    <property type="match status" value="1"/>
</dbReference>
<dbReference type="PANTHER" id="PTHR12526">
    <property type="entry name" value="GLYCOSYLTRANSFERASE"/>
    <property type="match status" value="1"/>
</dbReference>
<comment type="caution">
    <text evidence="5">The sequence shown here is derived from an EMBL/GenBank/DDBJ whole genome shotgun (WGS) entry which is preliminary data.</text>
</comment>
<dbReference type="CDD" id="cd03801">
    <property type="entry name" value="GT4_PimA-like"/>
    <property type="match status" value="1"/>
</dbReference>
<protein>
    <submittedName>
        <fullName evidence="5">Glycosyltransferase family 4 protein</fullName>
        <ecNumber evidence="5">2.4.-.-</ecNumber>
    </submittedName>
</protein>
<dbReference type="GO" id="GO:0016757">
    <property type="term" value="F:glycosyltransferase activity"/>
    <property type="evidence" value="ECO:0007669"/>
    <property type="project" value="UniProtKB-KW"/>
</dbReference>
<sequence length="392" mass="41577">MRIALATSSFAPYIGGVEEHVRNVAHALQRRGHDVVVWTVEREGGHGVREVEGIPVWDLPAPLPGRSPKGLAGFAARAPRAAALWRQALRAHRPDLIHVHCFGPNGSYVRRLARAAGVPWILTGHGETLADDENVFVSSRFAAHSLRRGLAEASAVTACSRTALDDLIARFGLADGSGTVIVNGIELDEELGVLPEGIGGRYIAAIGRVQRLKGFDLLLEAFARAQLPADISLVIGGAGPELAPLAARAAALGIADRVRLPGWLDRPTVGAVRRDALIGVVPSRTEPFGIAALEIWRAASTLVATTHGGPPEFVRDGEDGVLVDPLDIDALAAVLAGLVADPDRARRLADAGARRVTAFTWGHVTDRYEELYRQIVTAPATPTAARATLKEA</sequence>
<dbReference type="EC" id="2.4.-.-" evidence="5"/>
<dbReference type="InterPro" id="IPR028098">
    <property type="entry name" value="Glyco_trans_4-like_N"/>
</dbReference>
<evidence type="ECO:0000313" key="5">
    <source>
        <dbReference type="EMBL" id="MFC4243699.1"/>
    </source>
</evidence>
<evidence type="ECO:0000256" key="2">
    <source>
        <dbReference type="ARBA" id="ARBA00022679"/>
    </source>
</evidence>
<gene>
    <name evidence="5" type="ORF">ACFOYW_09965</name>
</gene>
<dbReference type="Gene3D" id="3.40.50.2000">
    <property type="entry name" value="Glycogen Phosphorylase B"/>
    <property type="match status" value="2"/>
</dbReference>
<keyword evidence="2 5" id="KW-0808">Transferase</keyword>
<proteinExistence type="predicted"/>
<organism evidence="5 6">
    <name type="scientific">Gryllotalpicola reticulitermitis</name>
    <dbReference type="NCBI Taxonomy" id="1184153"/>
    <lineage>
        <taxon>Bacteria</taxon>
        <taxon>Bacillati</taxon>
        <taxon>Actinomycetota</taxon>
        <taxon>Actinomycetes</taxon>
        <taxon>Micrococcales</taxon>
        <taxon>Microbacteriaceae</taxon>
        <taxon>Gryllotalpicola</taxon>
    </lineage>
</organism>
<dbReference type="Pfam" id="PF13439">
    <property type="entry name" value="Glyco_transf_4"/>
    <property type="match status" value="1"/>
</dbReference>
<evidence type="ECO:0000256" key="1">
    <source>
        <dbReference type="ARBA" id="ARBA00022676"/>
    </source>
</evidence>
<feature type="domain" description="Glycosyl transferase family 1" evidence="3">
    <location>
        <begin position="201"/>
        <end position="354"/>
    </location>
</feature>
<dbReference type="Proteomes" id="UP001595900">
    <property type="component" value="Unassembled WGS sequence"/>
</dbReference>